<dbReference type="EMBL" id="JAUQYP010000001">
    <property type="protein sequence ID" value="MDO8107448.1"/>
    <property type="molecule type" value="Genomic_DNA"/>
</dbReference>
<dbReference type="Gene3D" id="2.40.10.10">
    <property type="entry name" value="Trypsin-like serine proteases"/>
    <property type="match status" value="2"/>
</dbReference>
<dbReference type="RefSeq" id="WP_304601071.1">
    <property type="nucleotide sequence ID" value="NZ_JAUQYP010000001.1"/>
</dbReference>
<dbReference type="GO" id="GO:0008233">
    <property type="term" value="F:peptidase activity"/>
    <property type="evidence" value="ECO:0007669"/>
    <property type="project" value="UniProtKB-KW"/>
</dbReference>
<protein>
    <submittedName>
        <fullName evidence="2">Serine protease</fullName>
    </submittedName>
</protein>
<proteinExistence type="predicted"/>
<dbReference type="InterPro" id="IPR009003">
    <property type="entry name" value="Peptidase_S1_PA"/>
</dbReference>
<reference evidence="2 3" key="1">
    <citation type="submission" date="2023-07" db="EMBL/GenBank/DDBJ databases">
        <title>Description of novel actinomycetes strains, isolated from tidal flat sediment.</title>
        <authorList>
            <person name="Lu C."/>
        </authorList>
    </citation>
    <scope>NUCLEOTIDE SEQUENCE [LARGE SCALE GENOMIC DNA]</scope>
    <source>
        <strain evidence="2 3">SYSU T00b441</strain>
    </source>
</reference>
<dbReference type="GO" id="GO:0006508">
    <property type="term" value="P:proteolysis"/>
    <property type="evidence" value="ECO:0007669"/>
    <property type="project" value="UniProtKB-KW"/>
</dbReference>
<comment type="caution">
    <text evidence="2">The sequence shown here is derived from an EMBL/GenBank/DDBJ whole genome shotgun (WGS) entry which is preliminary data.</text>
</comment>
<evidence type="ECO:0000256" key="1">
    <source>
        <dbReference type="SAM" id="MobiDB-lite"/>
    </source>
</evidence>
<sequence length="290" mass="29256">MTRHGLRGRTVGTGLVWLVLGATLGGCGLADDVPRMPGPAITTWVPVASAEPSPVQTGNLSPDGFASAERMAVRIRNVGCDTLTMSVGSGFAIDAHTVVTNRHVVSGSALLQVSTYDGRDVEVSGASTASLADLAVLRTDQELPSHPELAGADPQVGDPVTVVGYPEGGQLTVTTGKVIAATTDPLHQSLGEVLVTDAPVEPGSSGSAVLSTDGQVIGVVYAKNASDQSYIVPVSTLRDQLSDAAFTPVPSCPTPTASTTPAPSTPPTDQPATPQETATPSRPGTSGSGG</sequence>
<dbReference type="PROSITE" id="PS51257">
    <property type="entry name" value="PROKAR_LIPOPROTEIN"/>
    <property type="match status" value="1"/>
</dbReference>
<accession>A0ABT9D967</accession>
<dbReference type="PANTHER" id="PTHR43019">
    <property type="entry name" value="SERINE ENDOPROTEASE DEGS"/>
    <property type="match status" value="1"/>
</dbReference>
<evidence type="ECO:0000313" key="2">
    <source>
        <dbReference type="EMBL" id="MDO8107448.1"/>
    </source>
</evidence>
<dbReference type="SUPFAM" id="SSF50494">
    <property type="entry name" value="Trypsin-like serine proteases"/>
    <property type="match status" value="1"/>
</dbReference>
<dbReference type="InterPro" id="IPR001940">
    <property type="entry name" value="Peptidase_S1C"/>
</dbReference>
<dbReference type="PANTHER" id="PTHR43019:SF23">
    <property type="entry name" value="PROTEASE DO-LIKE 5, CHLOROPLASTIC"/>
    <property type="match status" value="1"/>
</dbReference>
<keyword evidence="2" id="KW-0645">Protease</keyword>
<gene>
    <name evidence="2" type="ORF">Q6348_09595</name>
</gene>
<organism evidence="2 3">
    <name type="scientific">Actinotalea lenta</name>
    <dbReference type="NCBI Taxonomy" id="3064654"/>
    <lineage>
        <taxon>Bacteria</taxon>
        <taxon>Bacillati</taxon>
        <taxon>Actinomycetota</taxon>
        <taxon>Actinomycetes</taxon>
        <taxon>Micrococcales</taxon>
        <taxon>Cellulomonadaceae</taxon>
        <taxon>Actinotalea</taxon>
    </lineage>
</organism>
<keyword evidence="2" id="KW-0378">Hydrolase</keyword>
<feature type="compositionally biased region" description="Low complexity" evidence="1">
    <location>
        <begin position="270"/>
        <end position="290"/>
    </location>
</feature>
<name>A0ABT9D967_9CELL</name>
<feature type="region of interest" description="Disordered" evidence="1">
    <location>
        <begin position="246"/>
        <end position="290"/>
    </location>
</feature>
<dbReference type="Proteomes" id="UP001232536">
    <property type="component" value="Unassembled WGS sequence"/>
</dbReference>
<evidence type="ECO:0000313" key="3">
    <source>
        <dbReference type="Proteomes" id="UP001232536"/>
    </source>
</evidence>
<keyword evidence="3" id="KW-1185">Reference proteome</keyword>
<dbReference type="InterPro" id="IPR043504">
    <property type="entry name" value="Peptidase_S1_PA_chymotrypsin"/>
</dbReference>
<dbReference type="Pfam" id="PF13365">
    <property type="entry name" value="Trypsin_2"/>
    <property type="match status" value="1"/>
</dbReference>
<dbReference type="PRINTS" id="PR00834">
    <property type="entry name" value="PROTEASES2C"/>
</dbReference>